<dbReference type="Proteomes" id="UP000192448">
    <property type="component" value="Unassembled WGS sequence"/>
</dbReference>
<feature type="transmembrane region" description="Helical" evidence="1">
    <location>
        <begin position="36"/>
        <end position="58"/>
    </location>
</feature>
<gene>
    <name evidence="2" type="ORF">BST13_24455</name>
</gene>
<protein>
    <recommendedName>
        <fullName evidence="4">DUF3311 domain-containing protein</fullName>
    </recommendedName>
</protein>
<keyword evidence="1" id="KW-0812">Transmembrane</keyword>
<dbReference type="STRING" id="1927124.BST13_24455"/>
<keyword evidence="3" id="KW-1185">Reference proteome</keyword>
<comment type="caution">
    <text evidence="2">The sequence shown here is derived from an EMBL/GenBank/DDBJ whole genome shotgun (WGS) entry which is preliminary data.</text>
</comment>
<evidence type="ECO:0000313" key="2">
    <source>
        <dbReference type="EMBL" id="ORA31745.1"/>
    </source>
</evidence>
<dbReference type="OrthoDB" id="4314184at2"/>
<dbReference type="RefSeq" id="WP_083166591.1">
    <property type="nucleotide sequence ID" value="NZ_MVHF01000029.1"/>
</dbReference>
<dbReference type="EMBL" id="MVHF01000029">
    <property type="protein sequence ID" value="ORA31745.1"/>
    <property type="molecule type" value="Genomic_DNA"/>
</dbReference>
<evidence type="ECO:0000313" key="3">
    <source>
        <dbReference type="Proteomes" id="UP000192448"/>
    </source>
</evidence>
<reference evidence="2 3" key="1">
    <citation type="submission" date="2017-02" db="EMBL/GenBank/DDBJ databases">
        <title>The new phylogeny of genus Mycobacterium.</title>
        <authorList>
            <person name="Tortoli E."/>
            <person name="Trovato A."/>
            <person name="Cirillo D.M."/>
        </authorList>
    </citation>
    <scope>NUCLEOTIDE SEQUENCE [LARGE SCALE GENOMIC DNA]</scope>
    <source>
        <strain evidence="2 3">RW6</strain>
    </source>
</reference>
<name>A0A1X0AP89_9MYCO</name>
<feature type="transmembrane region" description="Helical" evidence="1">
    <location>
        <begin position="12"/>
        <end position="30"/>
    </location>
</feature>
<dbReference type="AlphaFoldDB" id="A0A1X0AP89"/>
<accession>A0A1X0AP89</accession>
<keyword evidence="1" id="KW-0472">Membrane</keyword>
<evidence type="ECO:0000256" key="1">
    <source>
        <dbReference type="SAM" id="Phobius"/>
    </source>
</evidence>
<keyword evidence="1" id="KW-1133">Transmembrane helix</keyword>
<proteinExistence type="predicted"/>
<sequence length="86" mass="9133">MTSPVLESPRRLAIAAVPILGFLSTPFLPFVNGPHLWFGVPSVLVWTAIWVIGTVVALRTVEASYRRDGGDALDAAEAADTAGEAR</sequence>
<organism evidence="2 3">
    <name type="scientific">Mycobacterium aquaticum</name>
    <dbReference type="NCBI Taxonomy" id="1927124"/>
    <lineage>
        <taxon>Bacteria</taxon>
        <taxon>Bacillati</taxon>
        <taxon>Actinomycetota</taxon>
        <taxon>Actinomycetes</taxon>
        <taxon>Mycobacteriales</taxon>
        <taxon>Mycobacteriaceae</taxon>
        <taxon>Mycobacterium</taxon>
    </lineage>
</organism>
<evidence type="ECO:0008006" key="4">
    <source>
        <dbReference type="Google" id="ProtNLM"/>
    </source>
</evidence>